<evidence type="ECO:0000256" key="1">
    <source>
        <dbReference type="ARBA" id="ARBA00022801"/>
    </source>
</evidence>
<dbReference type="AlphaFoldDB" id="A0A0D6JWA3"/>
<gene>
    <name evidence="3" type="primary">fac-dex</name>
    <name evidence="3" type="ORF">BN996_03652</name>
</gene>
<dbReference type="SUPFAM" id="SSF53474">
    <property type="entry name" value="alpha/beta-Hydrolases"/>
    <property type="match status" value="1"/>
</dbReference>
<proteinExistence type="predicted"/>
<dbReference type="PANTHER" id="PTHR43329">
    <property type="entry name" value="EPOXIDE HYDROLASE"/>
    <property type="match status" value="1"/>
</dbReference>
<protein>
    <submittedName>
        <fullName evidence="3">Fluoroacetate dehalogenase</fullName>
    </submittedName>
</protein>
<feature type="domain" description="AB hydrolase-1" evidence="2">
    <location>
        <begin position="44"/>
        <end position="286"/>
    </location>
</feature>
<dbReference type="InterPro" id="IPR029058">
    <property type="entry name" value="AB_hydrolase_fold"/>
</dbReference>
<dbReference type="Pfam" id="PF00561">
    <property type="entry name" value="Abhydrolase_1"/>
    <property type="match status" value="1"/>
</dbReference>
<sequence length="316" mass="35440">MAKQSGLSRDDVELPVEAASRRIEVGEVTLHAVEAGPEDGDLAVLLHGFPECWYAWADYLRPLTEAGYRVVALDQRGYNLSDRPSGVEWYSIDELAGDVVGVADALGHEKAHVVGHDWGGAVAWWTALHHPERVRSLTAMNLPHPAVFARHLRRDPAQQLRSWYVLFFQLPKLPELVAPVGDWAVLERAMTGSALPGTFSATDLDYYRAAWSVPGAYGSMVDWYRAVVRERPRPRAETVEPPTLVVWGSKDRFLRPKMARESLAFCEDGHLRTFDEATHWVHHEEPVAVARALVEHLDDAWRTPNNTPDEAGHRPV</sequence>
<dbReference type="PRINTS" id="PR00111">
    <property type="entry name" value="ABHYDROLASE"/>
</dbReference>
<dbReference type="OrthoDB" id="299757at2157"/>
<dbReference type="InterPro" id="IPR000073">
    <property type="entry name" value="AB_hydrolase_1"/>
</dbReference>
<dbReference type="PRINTS" id="PR00412">
    <property type="entry name" value="EPOXHYDRLASE"/>
</dbReference>
<name>A0A0D6JWA3_9EURY</name>
<reference evidence="4" key="1">
    <citation type="submission" date="2015-03" db="EMBL/GenBank/DDBJ databases">
        <authorList>
            <person name="Urmite Genomes"/>
        </authorList>
    </citation>
    <scope>NUCLEOTIDE SEQUENCE [LARGE SCALE GENOMIC DNA]</scope>
    <source>
        <strain evidence="4">Arc-Hr</strain>
    </source>
</reference>
<dbReference type="InterPro" id="IPR000639">
    <property type="entry name" value="Epox_hydrolase-like"/>
</dbReference>
<evidence type="ECO:0000313" key="4">
    <source>
        <dbReference type="Proteomes" id="UP000198902"/>
    </source>
</evidence>
<keyword evidence="4" id="KW-1185">Reference proteome</keyword>
<evidence type="ECO:0000259" key="2">
    <source>
        <dbReference type="Pfam" id="PF00561"/>
    </source>
</evidence>
<dbReference type="Gene3D" id="3.40.50.1820">
    <property type="entry name" value="alpha/beta hydrolase"/>
    <property type="match status" value="1"/>
</dbReference>
<accession>A0A0D6JWA3</accession>
<dbReference type="Proteomes" id="UP000198902">
    <property type="component" value="Unassembled WGS sequence"/>
</dbReference>
<dbReference type="GO" id="GO:0016787">
    <property type="term" value="F:hydrolase activity"/>
    <property type="evidence" value="ECO:0007669"/>
    <property type="project" value="UniProtKB-KW"/>
</dbReference>
<organism evidence="3 4">
    <name type="scientific">Haloferax massiliensis</name>
    <dbReference type="NCBI Taxonomy" id="1476858"/>
    <lineage>
        <taxon>Archaea</taxon>
        <taxon>Methanobacteriati</taxon>
        <taxon>Methanobacteriota</taxon>
        <taxon>Stenosarchaea group</taxon>
        <taxon>Halobacteria</taxon>
        <taxon>Halobacteriales</taxon>
        <taxon>Haloferacaceae</taxon>
        <taxon>Haloferax</taxon>
    </lineage>
</organism>
<dbReference type="RefSeq" id="WP_089781401.1">
    <property type="nucleotide sequence ID" value="NZ_CABLRR010000006.1"/>
</dbReference>
<keyword evidence="1" id="KW-0378">Hydrolase</keyword>
<evidence type="ECO:0000313" key="3">
    <source>
        <dbReference type="EMBL" id="CQR53516.1"/>
    </source>
</evidence>
<dbReference type="EMBL" id="CSTE01000006">
    <property type="protein sequence ID" value="CQR53516.1"/>
    <property type="molecule type" value="Genomic_DNA"/>
</dbReference>